<proteinExistence type="inferred from homology"/>
<dbReference type="FunFam" id="3.30.70.1660:FF:000002">
    <property type="entry name" value="Peptide chain release factor 1"/>
    <property type="match status" value="1"/>
</dbReference>
<dbReference type="Pfam" id="PF03462">
    <property type="entry name" value="PCRF"/>
    <property type="match status" value="1"/>
</dbReference>
<dbReference type="EMBL" id="LBXD01000012">
    <property type="protein sequence ID" value="KKR23593.1"/>
    <property type="molecule type" value="Genomic_DNA"/>
</dbReference>
<dbReference type="Proteomes" id="UP000034764">
    <property type="component" value="Unassembled WGS sequence"/>
</dbReference>
<dbReference type="GO" id="GO:0003747">
    <property type="term" value="F:translation release factor activity"/>
    <property type="evidence" value="ECO:0007669"/>
    <property type="project" value="InterPro"/>
</dbReference>
<gene>
    <name evidence="6" type="ORF">UT53_C0012G0013</name>
</gene>
<reference evidence="6 7" key="1">
    <citation type="journal article" date="2015" name="Nature">
        <title>rRNA introns, odd ribosomes, and small enigmatic genomes across a large radiation of phyla.</title>
        <authorList>
            <person name="Brown C.T."/>
            <person name="Hug L.A."/>
            <person name="Thomas B.C."/>
            <person name="Sharon I."/>
            <person name="Castelle C.J."/>
            <person name="Singh A."/>
            <person name="Wilkins M.J."/>
            <person name="Williams K.H."/>
            <person name="Banfield J.F."/>
        </authorList>
    </citation>
    <scope>NUCLEOTIDE SEQUENCE [LARGE SCALE GENOMIC DNA]</scope>
</reference>
<keyword evidence="3" id="KW-0488">Methylation</keyword>
<comment type="function">
    <text evidence="1">Peptide chain release factor 1 directs the termination of translation in response to the peptide chain termination codons UAG and UAA.</text>
</comment>
<evidence type="ECO:0000313" key="7">
    <source>
        <dbReference type="Proteomes" id="UP000034764"/>
    </source>
</evidence>
<dbReference type="AlphaFoldDB" id="A0A0G0P6P2"/>
<dbReference type="InterPro" id="IPR050057">
    <property type="entry name" value="Prokaryotic/Mito_RF"/>
</dbReference>
<accession>A0A0G0P6P2</accession>
<organism evidence="6 7">
    <name type="scientific">Candidatus Yanofskybacteria bacterium GW2011_GWD2_39_48</name>
    <dbReference type="NCBI Taxonomy" id="1619031"/>
    <lineage>
        <taxon>Bacteria</taxon>
        <taxon>Candidatus Yanofskyibacteriota</taxon>
    </lineage>
</organism>
<protein>
    <submittedName>
        <fullName evidence="6">Peptide chain release factor 1</fullName>
    </submittedName>
</protein>
<comment type="similarity">
    <text evidence="2">Belongs to the prokaryotic/mitochondrial release factor family.</text>
</comment>
<comment type="caution">
    <text evidence="6">The sequence shown here is derived from an EMBL/GenBank/DDBJ whole genome shotgun (WGS) entry which is preliminary data.</text>
</comment>
<sequence>MSNNYDWQQYSTYKKPASNPGNEAIIEIRAGAGGDEAGLFVGDLYGMYKKYAISQGWKVEPIDQSVTGVGGYKYVIFELRGTDVFAKMKNESGVHRVQRVPDTEKSGRVHTSTITVAVLPKATESELHIRPDEIEVSFSRAGGPGGQNVNKVETAVRVLHKPSGIVVSSREERTQQRNRDKAMDLLRSKLLAIKIAEATGNITDERRRQIGSGDRSEKIRTYNFPQDRITDHRIKKNWGNISRILDGHLDPIFEALIGFDQEKVS</sequence>
<dbReference type="InterPro" id="IPR000352">
    <property type="entry name" value="Pep_chain_release_fac_I"/>
</dbReference>
<dbReference type="SUPFAM" id="SSF75620">
    <property type="entry name" value="Release factor"/>
    <property type="match status" value="1"/>
</dbReference>
<dbReference type="Gene3D" id="3.30.160.20">
    <property type="match status" value="1"/>
</dbReference>
<feature type="domain" description="Prokaryotic-type class I peptide chain release factors" evidence="5">
    <location>
        <begin position="140"/>
        <end position="156"/>
    </location>
</feature>
<evidence type="ECO:0000313" key="6">
    <source>
        <dbReference type="EMBL" id="KKR23593.1"/>
    </source>
</evidence>
<evidence type="ECO:0000256" key="4">
    <source>
        <dbReference type="ARBA" id="ARBA00022917"/>
    </source>
</evidence>
<dbReference type="GO" id="GO:0005737">
    <property type="term" value="C:cytoplasm"/>
    <property type="evidence" value="ECO:0007669"/>
    <property type="project" value="UniProtKB-ARBA"/>
</dbReference>
<keyword evidence="4" id="KW-0648">Protein biosynthesis</keyword>
<dbReference type="Pfam" id="PF00472">
    <property type="entry name" value="RF-1"/>
    <property type="match status" value="1"/>
</dbReference>
<dbReference type="InterPro" id="IPR005139">
    <property type="entry name" value="PCRF"/>
</dbReference>
<name>A0A0G0P6P2_9BACT</name>
<dbReference type="Gene3D" id="3.30.70.1660">
    <property type="match status" value="1"/>
</dbReference>
<evidence type="ECO:0000259" key="5">
    <source>
        <dbReference type="PROSITE" id="PS00745"/>
    </source>
</evidence>
<evidence type="ECO:0000256" key="2">
    <source>
        <dbReference type="ARBA" id="ARBA00010835"/>
    </source>
</evidence>
<dbReference type="PROSITE" id="PS00745">
    <property type="entry name" value="RF_PROK_I"/>
    <property type="match status" value="1"/>
</dbReference>
<evidence type="ECO:0000256" key="3">
    <source>
        <dbReference type="ARBA" id="ARBA00022481"/>
    </source>
</evidence>
<dbReference type="PANTHER" id="PTHR43804:SF7">
    <property type="entry name" value="LD18447P"/>
    <property type="match status" value="1"/>
</dbReference>
<dbReference type="PANTHER" id="PTHR43804">
    <property type="entry name" value="LD18447P"/>
    <property type="match status" value="1"/>
</dbReference>
<evidence type="ECO:0000256" key="1">
    <source>
        <dbReference type="ARBA" id="ARBA00002986"/>
    </source>
</evidence>
<dbReference type="PATRIC" id="fig|1619031.3.peg.295"/>
<dbReference type="InterPro" id="IPR045853">
    <property type="entry name" value="Pep_chain_release_fac_I_sf"/>
</dbReference>
<dbReference type="SMART" id="SM00937">
    <property type="entry name" value="PCRF"/>
    <property type="match status" value="1"/>
</dbReference>